<feature type="transmembrane region" description="Helical" evidence="6">
    <location>
        <begin position="255"/>
        <end position="275"/>
    </location>
</feature>
<dbReference type="PROSITE" id="PS50850">
    <property type="entry name" value="MFS"/>
    <property type="match status" value="1"/>
</dbReference>
<evidence type="ECO:0000256" key="4">
    <source>
        <dbReference type="ARBA" id="ARBA00022989"/>
    </source>
</evidence>
<evidence type="ECO:0000313" key="8">
    <source>
        <dbReference type="EMBL" id="KEQ19709.1"/>
    </source>
</evidence>
<dbReference type="SUPFAM" id="SSF103473">
    <property type="entry name" value="MFS general substrate transporter"/>
    <property type="match status" value="1"/>
</dbReference>
<comment type="caution">
    <text evidence="8">The sequence shown here is derived from an EMBL/GenBank/DDBJ whole genome shotgun (WGS) entry which is preliminary data.</text>
</comment>
<dbReference type="InterPro" id="IPR020846">
    <property type="entry name" value="MFS_dom"/>
</dbReference>
<dbReference type="InterPro" id="IPR011701">
    <property type="entry name" value="MFS"/>
</dbReference>
<dbReference type="Proteomes" id="UP000028073">
    <property type="component" value="Unassembled WGS sequence"/>
</dbReference>
<keyword evidence="2" id="KW-1003">Cell membrane</keyword>
<accession>A0A081NMN6</accession>
<name>A0A081NMN6_9GAMM</name>
<feature type="transmembrane region" description="Helical" evidence="6">
    <location>
        <begin position="136"/>
        <end position="153"/>
    </location>
</feature>
<dbReference type="OrthoDB" id="9788453at2"/>
<feature type="transmembrane region" description="Helical" evidence="6">
    <location>
        <begin position="282"/>
        <end position="301"/>
    </location>
</feature>
<evidence type="ECO:0000256" key="3">
    <source>
        <dbReference type="ARBA" id="ARBA00022692"/>
    </source>
</evidence>
<dbReference type="STRING" id="1137799.GZ78_07480"/>
<feature type="transmembrane region" description="Helical" evidence="6">
    <location>
        <begin position="81"/>
        <end position="100"/>
    </location>
</feature>
<reference evidence="8 9" key="1">
    <citation type="submission" date="2014-06" db="EMBL/GenBank/DDBJ databases">
        <title>Whole Genome Sequences of Three Symbiotic Endozoicomonas Bacteria.</title>
        <authorList>
            <person name="Neave M.J."/>
            <person name="Apprill A."/>
            <person name="Voolstra C.R."/>
        </authorList>
    </citation>
    <scope>NUCLEOTIDE SEQUENCE [LARGE SCALE GENOMIC DNA]</scope>
    <source>
        <strain evidence="8 9">DSM 25634</strain>
    </source>
</reference>
<dbReference type="RefSeq" id="WP_034833706.1">
    <property type="nucleotide sequence ID" value="NZ_JOKH01000001.1"/>
</dbReference>
<keyword evidence="4 6" id="KW-1133">Transmembrane helix</keyword>
<feature type="domain" description="Major facilitator superfamily (MFS) profile" evidence="7">
    <location>
        <begin position="15"/>
        <end position="394"/>
    </location>
</feature>
<keyword evidence="9" id="KW-1185">Reference proteome</keyword>
<proteinExistence type="predicted"/>
<feature type="transmembrane region" description="Helical" evidence="6">
    <location>
        <begin position="313"/>
        <end position="335"/>
    </location>
</feature>
<sequence>MPSETTISFFSYWRVAILAGTTLILTVLVEDAYVPVTADVAKEFGDALSDFQLTTILLICVQGVTMPLFASFGDRVGRMPVLESGLLVFIVGALVCMMAGSDWQFYAGRIFQGIGASAVLVIIPAMIRDRYSDNEAASQFSAIALILLVSRIFSPELGVQVTSSLGWRFLFGLIAVLGVIILWISFRAFHEEEKSCFQRRKSSFLMDVKRVLSHSLSLRFIFTYTASSTVVLVYYNNASFLFIQYYQLTESVLALILSLSFAVQGVASLINIWWLKQMNYRQIMTLSFYLMVLLAVINAVMDWTESHTLFSNMLLLSLLFFFSAFIAPNALTGVVQVHPDAAATASSLMDVVAIIVSSLASVLVILLSDGTPKTLSLVAMMICLLSLALWCKSN</sequence>
<evidence type="ECO:0000256" key="1">
    <source>
        <dbReference type="ARBA" id="ARBA00004651"/>
    </source>
</evidence>
<evidence type="ECO:0000313" key="9">
    <source>
        <dbReference type="Proteomes" id="UP000028073"/>
    </source>
</evidence>
<feature type="transmembrane region" description="Helical" evidence="6">
    <location>
        <begin position="49"/>
        <end position="69"/>
    </location>
</feature>
<dbReference type="EMBL" id="JOKH01000001">
    <property type="protein sequence ID" value="KEQ19709.1"/>
    <property type="molecule type" value="Genomic_DNA"/>
</dbReference>
<keyword evidence="3 6" id="KW-0812">Transmembrane</keyword>
<feature type="transmembrane region" description="Helical" evidence="6">
    <location>
        <begin position="106"/>
        <end position="127"/>
    </location>
</feature>
<dbReference type="Gene3D" id="1.20.1720.10">
    <property type="entry name" value="Multidrug resistance protein D"/>
    <property type="match status" value="1"/>
</dbReference>
<dbReference type="InterPro" id="IPR050189">
    <property type="entry name" value="MFS_Efflux_Transporters"/>
</dbReference>
<dbReference type="PANTHER" id="PTHR43124">
    <property type="entry name" value="PURINE EFFLUX PUMP PBUE"/>
    <property type="match status" value="1"/>
</dbReference>
<dbReference type="GO" id="GO:0022857">
    <property type="term" value="F:transmembrane transporter activity"/>
    <property type="evidence" value="ECO:0007669"/>
    <property type="project" value="InterPro"/>
</dbReference>
<protein>
    <recommendedName>
        <fullName evidence="7">Major facilitator superfamily (MFS) profile domain-containing protein</fullName>
    </recommendedName>
</protein>
<gene>
    <name evidence="8" type="ORF">GZ78_07480</name>
</gene>
<feature type="transmembrane region" description="Helical" evidence="6">
    <location>
        <begin position="165"/>
        <end position="190"/>
    </location>
</feature>
<evidence type="ECO:0000256" key="6">
    <source>
        <dbReference type="SAM" id="Phobius"/>
    </source>
</evidence>
<comment type="subcellular location">
    <subcellularLocation>
        <location evidence="1">Cell membrane</location>
        <topology evidence="1">Multi-pass membrane protein</topology>
    </subcellularLocation>
</comment>
<feature type="transmembrane region" description="Helical" evidence="6">
    <location>
        <begin position="211"/>
        <end position="235"/>
    </location>
</feature>
<organism evidence="8 9">
    <name type="scientific">Endozoicomonas numazuensis</name>
    <dbReference type="NCBI Taxonomy" id="1137799"/>
    <lineage>
        <taxon>Bacteria</taxon>
        <taxon>Pseudomonadati</taxon>
        <taxon>Pseudomonadota</taxon>
        <taxon>Gammaproteobacteria</taxon>
        <taxon>Oceanospirillales</taxon>
        <taxon>Endozoicomonadaceae</taxon>
        <taxon>Endozoicomonas</taxon>
    </lineage>
</organism>
<dbReference type="Pfam" id="PF07690">
    <property type="entry name" value="MFS_1"/>
    <property type="match status" value="1"/>
</dbReference>
<dbReference type="AlphaFoldDB" id="A0A081NMN6"/>
<evidence type="ECO:0000259" key="7">
    <source>
        <dbReference type="PROSITE" id="PS50850"/>
    </source>
</evidence>
<evidence type="ECO:0000256" key="2">
    <source>
        <dbReference type="ARBA" id="ARBA00022475"/>
    </source>
</evidence>
<keyword evidence="5 6" id="KW-0472">Membrane</keyword>
<evidence type="ECO:0000256" key="5">
    <source>
        <dbReference type="ARBA" id="ARBA00023136"/>
    </source>
</evidence>
<dbReference type="eggNOG" id="COG2814">
    <property type="taxonomic scope" value="Bacteria"/>
</dbReference>
<dbReference type="InterPro" id="IPR036259">
    <property type="entry name" value="MFS_trans_sf"/>
</dbReference>
<dbReference type="PANTHER" id="PTHR43124:SF3">
    <property type="entry name" value="CHLORAMPHENICOL EFFLUX PUMP RV0191"/>
    <property type="match status" value="1"/>
</dbReference>
<feature type="transmembrane region" description="Helical" evidence="6">
    <location>
        <begin position="12"/>
        <end position="29"/>
    </location>
</feature>
<feature type="transmembrane region" description="Helical" evidence="6">
    <location>
        <begin position="374"/>
        <end position="391"/>
    </location>
</feature>
<feature type="transmembrane region" description="Helical" evidence="6">
    <location>
        <begin position="347"/>
        <end position="368"/>
    </location>
</feature>
<dbReference type="GO" id="GO:0005886">
    <property type="term" value="C:plasma membrane"/>
    <property type="evidence" value="ECO:0007669"/>
    <property type="project" value="UniProtKB-SubCell"/>
</dbReference>